<evidence type="ECO:0000313" key="1">
    <source>
        <dbReference type="EMBL" id="ACQ52721.1"/>
    </source>
</evidence>
<organism evidence="1 2">
    <name type="scientific">Clostridium botulinum (strain 657 / Type Ba4)</name>
    <dbReference type="NCBI Taxonomy" id="515621"/>
    <lineage>
        <taxon>Bacteria</taxon>
        <taxon>Bacillati</taxon>
        <taxon>Bacillota</taxon>
        <taxon>Clostridia</taxon>
        <taxon>Eubacteriales</taxon>
        <taxon>Clostridiaceae</taxon>
        <taxon>Clostridium</taxon>
    </lineage>
</organism>
<evidence type="ECO:0000313" key="2">
    <source>
        <dbReference type="Proteomes" id="UP000002333"/>
    </source>
</evidence>
<dbReference type="Proteomes" id="UP000002333">
    <property type="component" value="Chromosome"/>
</dbReference>
<name>A0A3F2ZR02_CLOB6</name>
<dbReference type="EMBL" id="CP001083">
    <property type="protein sequence ID" value="ACQ52721.1"/>
    <property type="molecule type" value="Genomic_DNA"/>
</dbReference>
<proteinExistence type="predicted"/>
<reference evidence="1 2" key="1">
    <citation type="journal article" date="2007" name="PLoS ONE">
        <title>Analysis of the neurotoxin complex genes in Clostridium botulinum A1-A4 and B1 strains: BoNT/A3, /Ba4 and /B1 clusters are located within plasmids.</title>
        <authorList>
            <person name="Smith T.J."/>
            <person name="Hill K.K."/>
            <person name="Foley B.T."/>
            <person name="Detter J.C."/>
            <person name="Munk A.C."/>
            <person name="Bruce D.C."/>
            <person name="Doggett N.A."/>
            <person name="Smith L.A."/>
            <person name="Marks J.D."/>
            <person name="Xie G."/>
            <person name="Brettin T.S."/>
        </authorList>
    </citation>
    <scope>NUCLEOTIDE SEQUENCE [LARGE SCALE GENOMIC DNA]</scope>
    <source>
        <strain evidence="2">657 / Type Ba4</strain>
    </source>
</reference>
<gene>
    <name evidence="1" type="ordered locus">CLJ_B1924</name>
</gene>
<dbReference type="RefSeq" id="WP_012720735.1">
    <property type="nucleotide sequence ID" value="NC_012658.1"/>
</dbReference>
<accession>A0A3F2ZR02</accession>
<dbReference type="AlphaFoldDB" id="A0A3F2ZR02"/>
<dbReference type="KEGG" id="cbi:CLJ_B1924"/>
<protein>
    <submittedName>
        <fullName evidence="1">Uncharacterized protein</fullName>
    </submittedName>
</protein>
<sequence length="153" mass="18491">MSEETKHLKLFKYDKETDDFNTTTFNIKKCLNDNWDKIDLQSENTHKDISEIKLKDEEQQQSIDKMIERLTFMSCKRESKQGKYYTQIRWYRKDKTLYAYSTLYQDSTSTNEYIPKSMEIFFYSNNGSTIKERTKFDLIFNSEDGDLIEMRLL</sequence>
<reference evidence="2" key="2">
    <citation type="submission" date="2008-05" db="EMBL/GenBank/DDBJ databases">
        <title>Genome sequence of Clostridium botulinum Ba4 strain 657.</title>
        <authorList>
            <person name="Shrivastava S."/>
            <person name="Brown J.L."/>
            <person name="Bruce D."/>
            <person name="Detter C."/>
            <person name="Munk C."/>
            <person name="Smith L.A."/>
            <person name="Smith T.J."/>
            <person name="Sutton G."/>
            <person name="Brettin T.S."/>
        </authorList>
    </citation>
    <scope>NUCLEOTIDE SEQUENCE [LARGE SCALE GENOMIC DNA]</scope>
    <source>
        <strain evidence="2">657 / Type Ba4</strain>
    </source>
</reference>